<dbReference type="AlphaFoldDB" id="A0A8S3X9T9"/>
<dbReference type="Pfam" id="PF14529">
    <property type="entry name" value="Exo_endo_phos_2"/>
    <property type="match status" value="1"/>
</dbReference>
<protein>
    <submittedName>
        <fullName evidence="2">(apollo) hypothetical protein</fullName>
    </submittedName>
</protein>
<comment type="caution">
    <text evidence="2">The sequence shown here is derived from an EMBL/GenBank/DDBJ whole genome shotgun (WGS) entry which is preliminary data.</text>
</comment>
<proteinExistence type="predicted"/>
<evidence type="ECO:0000259" key="1">
    <source>
        <dbReference type="Pfam" id="PF14529"/>
    </source>
</evidence>
<dbReference type="OrthoDB" id="10065625at2759"/>
<accession>A0A8S3X9T9</accession>
<dbReference type="GO" id="GO:0003824">
    <property type="term" value="F:catalytic activity"/>
    <property type="evidence" value="ECO:0007669"/>
    <property type="project" value="InterPro"/>
</dbReference>
<feature type="domain" description="Endonuclease/exonuclease/phosphatase" evidence="1">
    <location>
        <begin position="7"/>
        <end position="72"/>
    </location>
</feature>
<keyword evidence="3" id="KW-1185">Reference proteome</keyword>
<sequence>MATDLLLQQISSKEIVILGDFNAHHAEWLGSRLTDHAGRSVHDFALAYGLTQLVTSPTRISDVEDHAPSLLDDAPLGSSDHSLVRSVVPLTLKSQLHSAGCRRVWHYRSADWDGMRSFFASYPWGRVCFSLDDPNVVADSVADVALQGMELFIPSSVVPIRGKSQPWFGLSCKIA</sequence>
<evidence type="ECO:0000313" key="2">
    <source>
        <dbReference type="EMBL" id="CAG5011737.1"/>
    </source>
</evidence>
<organism evidence="2 3">
    <name type="scientific">Parnassius apollo</name>
    <name type="common">Apollo butterfly</name>
    <name type="synonym">Papilio apollo</name>
    <dbReference type="NCBI Taxonomy" id="110799"/>
    <lineage>
        <taxon>Eukaryota</taxon>
        <taxon>Metazoa</taxon>
        <taxon>Ecdysozoa</taxon>
        <taxon>Arthropoda</taxon>
        <taxon>Hexapoda</taxon>
        <taxon>Insecta</taxon>
        <taxon>Pterygota</taxon>
        <taxon>Neoptera</taxon>
        <taxon>Endopterygota</taxon>
        <taxon>Lepidoptera</taxon>
        <taxon>Glossata</taxon>
        <taxon>Ditrysia</taxon>
        <taxon>Papilionoidea</taxon>
        <taxon>Papilionidae</taxon>
        <taxon>Parnassiinae</taxon>
        <taxon>Parnassini</taxon>
        <taxon>Parnassius</taxon>
        <taxon>Parnassius</taxon>
    </lineage>
</organism>
<dbReference type="Proteomes" id="UP000691718">
    <property type="component" value="Unassembled WGS sequence"/>
</dbReference>
<evidence type="ECO:0000313" key="3">
    <source>
        <dbReference type="Proteomes" id="UP000691718"/>
    </source>
</evidence>
<dbReference type="InterPro" id="IPR005135">
    <property type="entry name" value="Endo/exonuclease/phosphatase"/>
</dbReference>
<reference evidence="2" key="1">
    <citation type="submission" date="2021-04" db="EMBL/GenBank/DDBJ databases">
        <authorList>
            <person name="Tunstrom K."/>
        </authorList>
    </citation>
    <scope>NUCLEOTIDE SEQUENCE</scope>
</reference>
<name>A0A8S3X9T9_PARAO</name>
<dbReference type="EMBL" id="CAJQZP010001037">
    <property type="protein sequence ID" value="CAG5011737.1"/>
    <property type="molecule type" value="Genomic_DNA"/>
</dbReference>
<gene>
    <name evidence="2" type="ORF">PAPOLLO_LOCUS15649</name>
</gene>